<dbReference type="RefSeq" id="WP_149749427.1">
    <property type="nucleotide sequence ID" value="NZ_VUJW01000002.1"/>
</dbReference>
<dbReference type="InterPro" id="IPR002410">
    <property type="entry name" value="Peptidase_S33"/>
</dbReference>
<evidence type="ECO:0000256" key="1">
    <source>
        <dbReference type="ARBA" id="ARBA00010088"/>
    </source>
</evidence>
<dbReference type="InterPro" id="IPR050471">
    <property type="entry name" value="AB_hydrolase"/>
</dbReference>
<dbReference type="GO" id="GO:0006508">
    <property type="term" value="P:proteolysis"/>
    <property type="evidence" value="ECO:0007669"/>
    <property type="project" value="InterPro"/>
</dbReference>
<dbReference type="Proteomes" id="UP000324351">
    <property type="component" value="Unassembled WGS sequence"/>
</dbReference>
<dbReference type="PANTHER" id="PTHR43433:SF1">
    <property type="entry name" value="BLL5160 PROTEIN"/>
    <property type="match status" value="1"/>
</dbReference>
<reference evidence="4 5" key="2">
    <citation type="submission" date="2019-09" db="EMBL/GenBank/DDBJ databases">
        <authorList>
            <person name="Jin C."/>
        </authorList>
    </citation>
    <scope>NUCLEOTIDE SEQUENCE [LARGE SCALE GENOMIC DNA]</scope>
    <source>
        <strain evidence="4 5">BN140041</strain>
    </source>
</reference>
<dbReference type="GO" id="GO:0004177">
    <property type="term" value="F:aminopeptidase activity"/>
    <property type="evidence" value="ECO:0007669"/>
    <property type="project" value="UniProtKB-EC"/>
</dbReference>
<reference evidence="4 5" key="1">
    <citation type="submission" date="2019-09" db="EMBL/GenBank/DDBJ databases">
        <title>Nocardioides panacisoli sp. nov., isolated from the soil of a ginseng field.</title>
        <authorList>
            <person name="Cho C."/>
        </authorList>
    </citation>
    <scope>NUCLEOTIDE SEQUENCE [LARGE SCALE GENOMIC DNA]</scope>
    <source>
        <strain evidence="4 5">BN140041</strain>
    </source>
</reference>
<dbReference type="InterPro" id="IPR000073">
    <property type="entry name" value="AB_hydrolase_1"/>
</dbReference>
<dbReference type="InterPro" id="IPR029058">
    <property type="entry name" value="AB_hydrolase_fold"/>
</dbReference>
<organism evidence="4 5">
    <name type="scientific">Nocardioides antri</name>
    <dbReference type="NCBI Taxonomy" id="2607659"/>
    <lineage>
        <taxon>Bacteria</taxon>
        <taxon>Bacillati</taxon>
        <taxon>Actinomycetota</taxon>
        <taxon>Actinomycetes</taxon>
        <taxon>Propionibacteriales</taxon>
        <taxon>Nocardioidaceae</taxon>
        <taxon>Nocardioides</taxon>
    </lineage>
</organism>
<comment type="similarity">
    <text evidence="1">Belongs to the peptidase S33 family.</text>
</comment>
<protein>
    <submittedName>
        <fullName evidence="4">Alpha/beta hydrolase</fullName>
    </submittedName>
</protein>
<dbReference type="Gene3D" id="3.40.50.1820">
    <property type="entry name" value="alpha/beta hydrolase"/>
    <property type="match status" value="1"/>
</dbReference>
<dbReference type="Pfam" id="PF12697">
    <property type="entry name" value="Abhydrolase_6"/>
    <property type="match status" value="1"/>
</dbReference>
<dbReference type="SUPFAM" id="SSF53474">
    <property type="entry name" value="alpha/beta-Hydrolases"/>
    <property type="match status" value="1"/>
</dbReference>
<dbReference type="PRINTS" id="PR00793">
    <property type="entry name" value="PROAMNOPTASE"/>
</dbReference>
<dbReference type="AlphaFoldDB" id="A0A5B1M6N2"/>
<comment type="caution">
    <text evidence="4">The sequence shown here is derived from an EMBL/GenBank/DDBJ whole genome shotgun (WGS) entry which is preliminary data.</text>
</comment>
<evidence type="ECO:0000259" key="3">
    <source>
        <dbReference type="Pfam" id="PF12697"/>
    </source>
</evidence>
<feature type="domain" description="AB hydrolase-1" evidence="3">
    <location>
        <begin position="24"/>
        <end position="265"/>
    </location>
</feature>
<evidence type="ECO:0000256" key="2">
    <source>
        <dbReference type="ARBA" id="ARBA00022801"/>
    </source>
</evidence>
<keyword evidence="5" id="KW-1185">Reference proteome</keyword>
<dbReference type="PANTHER" id="PTHR43433">
    <property type="entry name" value="HYDROLASE, ALPHA/BETA FOLD FAMILY PROTEIN"/>
    <property type="match status" value="1"/>
</dbReference>
<proteinExistence type="inferred from homology"/>
<evidence type="ECO:0000313" key="5">
    <source>
        <dbReference type="Proteomes" id="UP000324351"/>
    </source>
</evidence>
<name>A0A5B1M6N2_9ACTN</name>
<keyword evidence="2 4" id="KW-0378">Hydrolase</keyword>
<evidence type="ECO:0000313" key="4">
    <source>
        <dbReference type="EMBL" id="KAA1428491.1"/>
    </source>
</evidence>
<gene>
    <name evidence="4" type="ORF">F0U47_06160</name>
</gene>
<accession>A0A5B1M6N2</accession>
<dbReference type="EMBL" id="VUJW01000002">
    <property type="protein sequence ID" value="KAA1428491.1"/>
    <property type="molecule type" value="Genomic_DNA"/>
</dbReference>
<sequence length="277" mass="29200">MNGFRAPSPTGDLAGTVVGTGPEVLLLHGGPGLSDYLGPLAEELRDSYTVATYTQRGLDPSAVDGDISVAGHVADAVAVAKHLGWERPIVGGHSWGGHLTLHLLARHPGRWRAALVVDPLGAVGDGGLSQFAAEMRNRIPAATRSRVEELDAIEEKSGSLPPDLQMEYLRLVWPAYFPDPGLAPPMPELQIATHQAQMWADMMAALPALEAGLAGCAVPTIFVHGELSPLPVTASTESADLMVNAAVDVIEGAGHFIWMDAPGAVRRSLDRLVNGLR</sequence>